<dbReference type="EMBL" id="AP018711">
    <property type="protein sequence ID" value="BBE35290.1"/>
    <property type="molecule type" value="Genomic_DNA"/>
</dbReference>
<dbReference type="InterPro" id="IPR035959">
    <property type="entry name" value="RutC-like_sf"/>
</dbReference>
<evidence type="ECO:0000313" key="3">
    <source>
        <dbReference type="EMBL" id="RKS86600.1"/>
    </source>
</evidence>
<dbReference type="GO" id="GO:0019239">
    <property type="term" value="F:deaminase activity"/>
    <property type="evidence" value="ECO:0007669"/>
    <property type="project" value="TreeGrafter"/>
</dbReference>
<dbReference type="PANTHER" id="PTHR11803">
    <property type="entry name" value="2-IMINOBUTANOATE/2-IMINOPROPANOATE DEAMINASE RIDA"/>
    <property type="match status" value="1"/>
</dbReference>
<protein>
    <submittedName>
        <fullName evidence="2 3">Enamine deaminase RidA</fullName>
    </submittedName>
</protein>
<dbReference type="AlphaFoldDB" id="A0AAD1G219"/>
<dbReference type="Gene3D" id="3.30.1330.40">
    <property type="entry name" value="RutC-like"/>
    <property type="match status" value="1"/>
</dbReference>
<name>A0AAD1G219_SPHMI</name>
<dbReference type="CDD" id="cd00448">
    <property type="entry name" value="YjgF_YER057c_UK114_family"/>
    <property type="match status" value="1"/>
</dbReference>
<dbReference type="GO" id="GO:0005829">
    <property type="term" value="C:cytosol"/>
    <property type="evidence" value="ECO:0007669"/>
    <property type="project" value="TreeGrafter"/>
</dbReference>
<dbReference type="EMBL" id="RBWX01000010">
    <property type="protein sequence ID" value="RKS86600.1"/>
    <property type="molecule type" value="Genomic_DNA"/>
</dbReference>
<evidence type="ECO:0000313" key="4">
    <source>
        <dbReference type="Proteomes" id="UP000275727"/>
    </source>
</evidence>
<proteinExistence type="inferred from homology"/>
<gene>
    <name evidence="3" type="ORF">DFR51_3314</name>
    <name evidence="2" type="ORF">SmB9_29480</name>
</gene>
<evidence type="ECO:0000313" key="2">
    <source>
        <dbReference type="EMBL" id="BBE35290.1"/>
    </source>
</evidence>
<dbReference type="Pfam" id="PF01042">
    <property type="entry name" value="Ribonuc_L-PSP"/>
    <property type="match status" value="1"/>
</dbReference>
<accession>A0AAD1G219</accession>
<organism evidence="2 4">
    <name type="scientific">Sphingosinicella microcystinivorans</name>
    <dbReference type="NCBI Taxonomy" id="335406"/>
    <lineage>
        <taxon>Bacteria</taxon>
        <taxon>Pseudomonadati</taxon>
        <taxon>Pseudomonadota</taxon>
        <taxon>Alphaproteobacteria</taxon>
        <taxon>Sphingomonadales</taxon>
        <taxon>Sphingosinicellaceae</taxon>
        <taxon>Sphingosinicella</taxon>
    </lineage>
</organism>
<evidence type="ECO:0000256" key="1">
    <source>
        <dbReference type="ARBA" id="ARBA00010552"/>
    </source>
</evidence>
<dbReference type="InterPro" id="IPR006175">
    <property type="entry name" value="YjgF/YER057c/UK114"/>
</dbReference>
<dbReference type="Proteomes" id="UP000275727">
    <property type="component" value="Chromosome"/>
</dbReference>
<dbReference type="RefSeq" id="WP_197723628.1">
    <property type="nucleotide sequence ID" value="NZ_AP018711.1"/>
</dbReference>
<dbReference type="PANTHER" id="PTHR11803:SF58">
    <property type="entry name" value="PROTEIN HMF1-RELATED"/>
    <property type="match status" value="1"/>
</dbReference>
<sequence length="130" mass="13653">MIKISNPDGVAPPIGSYSHLAVVPAGTDLLCLAGQVGMTPDGSVPDNASDQFVQAIRNILAILASEGCGPEHIIKLNTFLVEPLDLEKIKGLRADMLGDAKPPSTLVYVPKLATPDFLVEIEAIAARPAR</sequence>
<keyword evidence="5" id="KW-1185">Reference proteome</keyword>
<dbReference type="Proteomes" id="UP000276029">
    <property type="component" value="Unassembled WGS sequence"/>
</dbReference>
<comment type="similarity">
    <text evidence="1">Belongs to the RutC family.</text>
</comment>
<dbReference type="SUPFAM" id="SSF55298">
    <property type="entry name" value="YjgF-like"/>
    <property type="match status" value="1"/>
</dbReference>
<evidence type="ECO:0000313" key="5">
    <source>
        <dbReference type="Proteomes" id="UP000276029"/>
    </source>
</evidence>
<dbReference type="KEGG" id="smic:SmB9_29480"/>
<reference evidence="2 4" key="1">
    <citation type="submission" date="2018-06" db="EMBL/GenBank/DDBJ databases">
        <title>Complete Genome Sequence of the Microcystin-Degrading Bacterium Sphingosinicella microcystinivorans Strain B-9.</title>
        <authorList>
            <person name="Jin H."/>
            <person name="Nishizawa T."/>
            <person name="Guo Y."/>
            <person name="Nishizawa A."/>
            <person name="Park H."/>
            <person name="Kato H."/>
            <person name="Tsuji K."/>
            <person name="Harada K."/>
        </authorList>
    </citation>
    <scope>NUCLEOTIDE SEQUENCE [LARGE SCALE GENOMIC DNA]</scope>
    <source>
        <strain evidence="2 4">B9</strain>
    </source>
</reference>
<reference evidence="3 5" key="2">
    <citation type="submission" date="2018-10" db="EMBL/GenBank/DDBJ databases">
        <title>Genomic Encyclopedia of Type Strains, Phase IV (KMG-IV): sequencing the most valuable type-strain genomes for metagenomic binning, comparative biology and taxonomic classification.</title>
        <authorList>
            <person name="Goeker M."/>
        </authorList>
    </citation>
    <scope>NUCLEOTIDE SEQUENCE [LARGE SCALE GENOMIC DNA]</scope>
    <source>
        <strain evidence="3 5">DSM 19791</strain>
    </source>
</reference>